<feature type="short sequence motif" description="GXGXXG" evidence="3">
    <location>
        <begin position="11"/>
        <end position="16"/>
    </location>
</feature>
<reference evidence="5 6" key="1">
    <citation type="journal article" date="2012" name="J. Bacteriol.">
        <title>Genome Sequence of the Antarctic Psychrophile Bacterium Planococcus antarcticus DSM 14505.</title>
        <authorList>
            <person name="Margolles A."/>
            <person name="Gueimonde M."/>
            <person name="Sanchez B."/>
        </authorList>
    </citation>
    <scope>NUCLEOTIDE SEQUENCE [LARGE SCALE GENOMIC DNA]</scope>
    <source>
        <strain evidence="5 6">DSM 14505</strain>
    </source>
</reference>
<feature type="active site" description="Proton acceptor" evidence="3">
    <location>
        <position position="186"/>
    </location>
</feature>
<dbReference type="Pfam" id="PF01734">
    <property type="entry name" value="Patatin"/>
    <property type="match status" value="1"/>
</dbReference>
<dbReference type="AlphaFoldDB" id="A0AA87LVF1"/>
<feature type="active site" description="Nucleophile" evidence="3">
    <location>
        <position position="45"/>
    </location>
</feature>
<dbReference type="PROSITE" id="PS51635">
    <property type="entry name" value="PNPLA"/>
    <property type="match status" value="1"/>
</dbReference>
<organism evidence="5 6">
    <name type="scientific">Planococcus antarcticus DSM 14505</name>
    <dbReference type="NCBI Taxonomy" id="1185653"/>
    <lineage>
        <taxon>Bacteria</taxon>
        <taxon>Bacillati</taxon>
        <taxon>Bacillota</taxon>
        <taxon>Bacilli</taxon>
        <taxon>Bacillales</taxon>
        <taxon>Caryophanaceae</taxon>
        <taxon>Planococcus</taxon>
    </lineage>
</organism>
<evidence type="ECO:0000256" key="2">
    <source>
        <dbReference type="ARBA" id="ARBA00023098"/>
    </source>
</evidence>
<dbReference type="SUPFAM" id="SSF52151">
    <property type="entry name" value="FabD/lysophospholipase-like"/>
    <property type="match status" value="1"/>
</dbReference>
<evidence type="ECO:0000259" key="4">
    <source>
        <dbReference type="PROSITE" id="PS51635"/>
    </source>
</evidence>
<proteinExistence type="inferred from homology"/>
<sequence>MVLKKILSIDGGGVRGIIPAMLLAEIEEQTGKPIAELFDLVVGASTGGILALGLITPDDKAPDKPRYSAEQFLGFYLEESHEIFDKSLFFKITRGIFTRRYNAMALEKTLKKYFGKTMLSEALKDVVIPSYEIRGRFTAFFKSRDVYAKKIEKNVYMRDVARAASAAPTYFVPKKIKAYPGACFIDGGVFANNPAMCAYAEAKEIFPDDDDLLVVSLGTGNPQLTIEFEKFRTWGLLGWARPLWYILMDGSSDVVDYQLGYVLPDRQEAKRYYRFQIELLKKGTEKLDDGSQANLQALVELGQELLDTNRQDIKKLCQQLVN</sequence>
<dbReference type="Gene3D" id="3.40.1090.10">
    <property type="entry name" value="Cytosolic phospholipase A2 catalytic domain"/>
    <property type="match status" value="1"/>
</dbReference>
<protein>
    <submittedName>
        <fullName evidence="5">Patatin</fullName>
    </submittedName>
</protein>
<dbReference type="InterPro" id="IPR016035">
    <property type="entry name" value="Acyl_Trfase/lysoPLipase"/>
</dbReference>
<dbReference type="EMBL" id="AJYB01000021">
    <property type="protein sequence ID" value="EIM07140.1"/>
    <property type="molecule type" value="Genomic_DNA"/>
</dbReference>
<name>A0AA87LVF1_9BACL</name>
<keyword evidence="3" id="KW-0442">Lipid degradation</keyword>
<dbReference type="GO" id="GO:0016042">
    <property type="term" value="P:lipid catabolic process"/>
    <property type="evidence" value="ECO:0007669"/>
    <property type="project" value="UniProtKB-UniRule"/>
</dbReference>
<dbReference type="GO" id="GO:0004620">
    <property type="term" value="F:phospholipase activity"/>
    <property type="evidence" value="ECO:0007669"/>
    <property type="project" value="TreeGrafter"/>
</dbReference>
<feature type="domain" description="PNPLA" evidence="4">
    <location>
        <begin position="7"/>
        <end position="199"/>
    </location>
</feature>
<feature type="short sequence motif" description="GXSXG" evidence="3">
    <location>
        <begin position="43"/>
        <end position="47"/>
    </location>
</feature>
<gene>
    <name evidence="5" type="ORF">A1A1_07402</name>
</gene>
<dbReference type="PANTHER" id="PTHR32176">
    <property type="entry name" value="XYLOSE ISOMERASE"/>
    <property type="match status" value="1"/>
</dbReference>
<dbReference type="PANTHER" id="PTHR32176:SF92">
    <property type="entry name" value="XYLOSE ISOMERASE"/>
    <property type="match status" value="1"/>
</dbReference>
<feature type="short sequence motif" description="DGA/G" evidence="3">
    <location>
        <begin position="186"/>
        <end position="188"/>
    </location>
</feature>
<comment type="caution">
    <text evidence="5">The sequence shown here is derived from an EMBL/GenBank/DDBJ whole genome shotgun (WGS) entry which is preliminary data.</text>
</comment>
<evidence type="ECO:0000313" key="5">
    <source>
        <dbReference type="EMBL" id="EIM07140.1"/>
    </source>
</evidence>
<dbReference type="InterPro" id="IPR002641">
    <property type="entry name" value="PNPLA_dom"/>
</dbReference>
<dbReference type="RefSeq" id="WP_006829484.1">
    <property type="nucleotide sequence ID" value="NZ_AJYB01000021.1"/>
</dbReference>
<dbReference type="Proteomes" id="UP000004725">
    <property type="component" value="Unassembled WGS sequence"/>
</dbReference>
<evidence type="ECO:0000256" key="3">
    <source>
        <dbReference type="PROSITE-ProRule" id="PRU01161"/>
    </source>
</evidence>
<dbReference type="GO" id="GO:0047372">
    <property type="term" value="F:monoacylglycerol lipase activity"/>
    <property type="evidence" value="ECO:0007669"/>
    <property type="project" value="TreeGrafter"/>
</dbReference>
<accession>A0AA87LVF1</accession>
<evidence type="ECO:0000313" key="6">
    <source>
        <dbReference type="Proteomes" id="UP000004725"/>
    </source>
</evidence>
<evidence type="ECO:0000256" key="1">
    <source>
        <dbReference type="ARBA" id="ARBA00010240"/>
    </source>
</evidence>
<keyword evidence="3" id="KW-0378">Hydrolase</keyword>
<keyword evidence="2 3" id="KW-0443">Lipid metabolism</keyword>
<comment type="similarity">
    <text evidence="1">Belongs to the patatin family.</text>
</comment>